<dbReference type="Proteomes" id="UP000034849">
    <property type="component" value="Unassembled WGS sequence"/>
</dbReference>
<evidence type="ECO:0000256" key="1">
    <source>
        <dbReference type="SAM" id="MobiDB-lite"/>
    </source>
</evidence>
<sequence length="126" mass="13755">MCRRLLGKAVPAKERGGRREMRRSGIVVEYKLVRPIVATACYALSLSRRETSVGQARRHRTGRIECAGLGPLVVLLGLSSGQATDGPQGEDRQAQELPGGPATQRSLERMCQDFPLGKKSLGYSLY</sequence>
<gene>
    <name evidence="2" type="ORF">US42_C0001G0108</name>
</gene>
<dbReference type="STRING" id="1619046.US42_C0001G0108"/>
<dbReference type="EMBL" id="LBSX01000001">
    <property type="protein sequence ID" value="KKQ28257.1"/>
    <property type="molecule type" value="Genomic_DNA"/>
</dbReference>
<accession>A0A0G0GE48</accession>
<feature type="region of interest" description="Disordered" evidence="1">
    <location>
        <begin position="80"/>
        <end position="106"/>
    </location>
</feature>
<evidence type="ECO:0000313" key="2">
    <source>
        <dbReference type="EMBL" id="KKQ28257.1"/>
    </source>
</evidence>
<comment type="caution">
    <text evidence="2">The sequence shown here is derived from an EMBL/GenBank/DDBJ whole genome shotgun (WGS) entry which is preliminary data.</text>
</comment>
<proteinExistence type="predicted"/>
<reference evidence="2 3" key="1">
    <citation type="journal article" date="2015" name="Nature">
        <title>rRNA introns, odd ribosomes, and small enigmatic genomes across a large radiation of phyla.</title>
        <authorList>
            <person name="Brown C.T."/>
            <person name="Hug L.A."/>
            <person name="Thomas B.C."/>
            <person name="Sharon I."/>
            <person name="Castelle C.J."/>
            <person name="Singh A."/>
            <person name="Wilkins M.J."/>
            <person name="Williams K.H."/>
            <person name="Banfield J.F."/>
        </authorList>
    </citation>
    <scope>NUCLEOTIDE SEQUENCE [LARGE SCALE GENOMIC DNA]</scope>
</reference>
<dbReference type="AlphaFoldDB" id="A0A0G0GE48"/>
<protein>
    <submittedName>
        <fullName evidence="2">Uncharacterized protein</fullName>
    </submittedName>
</protein>
<organism evidence="2 3">
    <name type="scientific">Candidatus Magasanikbacteria bacterium GW2011_GWC2_37_14</name>
    <dbReference type="NCBI Taxonomy" id="1619046"/>
    <lineage>
        <taxon>Bacteria</taxon>
        <taxon>Candidatus Magasanikiibacteriota</taxon>
    </lineage>
</organism>
<name>A0A0G0GE48_9BACT</name>
<evidence type="ECO:0000313" key="3">
    <source>
        <dbReference type="Proteomes" id="UP000034849"/>
    </source>
</evidence>